<keyword evidence="1 5" id="KW-0169">Cobalamin biosynthesis</keyword>
<protein>
    <recommendedName>
        <fullName evidence="5">Cobalt-precorrin-5B C(1)-methyltransferase</fullName>
        <ecNumber evidence="5">2.1.1.195</ecNumber>
    </recommendedName>
    <alternativeName>
        <fullName evidence="5">Cobalt-precorrin-6A synthase</fullName>
    </alternativeName>
</protein>
<feature type="region of interest" description="Disordered" evidence="6">
    <location>
        <begin position="373"/>
        <end position="400"/>
    </location>
</feature>
<dbReference type="EMBL" id="LGKN01000005">
    <property type="protein sequence ID" value="KPL87583.1"/>
    <property type="molecule type" value="Genomic_DNA"/>
</dbReference>
<dbReference type="InterPro" id="IPR036074">
    <property type="entry name" value="CbiD_sf"/>
</dbReference>
<organism evidence="7 8">
    <name type="scientific">Ardenticatena maritima</name>
    <dbReference type="NCBI Taxonomy" id="872965"/>
    <lineage>
        <taxon>Bacteria</taxon>
        <taxon>Bacillati</taxon>
        <taxon>Chloroflexota</taxon>
        <taxon>Ardenticatenia</taxon>
        <taxon>Ardenticatenales</taxon>
        <taxon>Ardenticatenaceae</taxon>
        <taxon>Ardenticatena</taxon>
    </lineage>
</organism>
<dbReference type="PANTHER" id="PTHR35863">
    <property type="entry name" value="COBALT-PRECORRIN-5B C(1)-METHYLTRANSFERASE"/>
    <property type="match status" value="1"/>
</dbReference>
<evidence type="ECO:0000256" key="5">
    <source>
        <dbReference type="HAMAP-Rule" id="MF_00787"/>
    </source>
</evidence>
<sequence length="400" mass="42367">MHHVPPRNKQGKRWGFTTGACATAAATAAAQALITGRPVSAVCVRLPIGFEAFFQPIAWRVSAEEAACCIIKDGGDDPDITHGTRICARVRWDTTRAAGLTIEGGVGVGRVTRPGLGLPVGGPAINPVPRRMIDDHVRAVLGDLLDRRAVEVIIEVPEGERLAQQTLNPRLGIVGGISILGTTGVVFPYSTAAWRASVVQAAEMAALSGAQHLVLATGGRSEAYARTFYPDLPENVFVEMSVFTGAALKTCAAYGVPRVSLVGMIGKLVKTAQGHMTTHVAGNQVDFAFLADICRDVGSAPALVDAVRHANTARHFLELCRAADDWRPVRRVVEEAARQCAAFVADMGARMEIEVVLVDFDGTALARARAVAEPAGEASPPPRPSRLFVERAAEGEEGCQ</sequence>
<proteinExistence type="inferred from homology"/>
<keyword evidence="3 5" id="KW-0808">Transferase</keyword>
<evidence type="ECO:0000256" key="4">
    <source>
        <dbReference type="ARBA" id="ARBA00022691"/>
    </source>
</evidence>
<comment type="function">
    <text evidence="5">Catalyzes the methylation of C-1 in cobalt-precorrin-5B to form cobalt-precorrin-6A.</text>
</comment>
<evidence type="ECO:0000256" key="1">
    <source>
        <dbReference type="ARBA" id="ARBA00022573"/>
    </source>
</evidence>
<dbReference type="NCBIfam" id="NF000849">
    <property type="entry name" value="PRK00075.1-1"/>
    <property type="match status" value="1"/>
</dbReference>
<evidence type="ECO:0000313" key="8">
    <source>
        <dbReference type="Proteomes" id="UP000050502"/>
    </source>
</evidence>
<dbReference type="RefSeq" id="WP_060687454.1">
    <property type="nucleotide sequence ID" value="NZ_LGKN01000005.1"/>
</dbReference>
<dbReference type="GO" id="GO:0019251">
    <property type="term" value="P:anaerobic cobalamin biosynthetic process"/>
    <property type="evidence" value="ECO:0007669"/>
    <property type="project" value="UniProtKB-UniRule"/>
</dbReference>
<comment type="catalytic activity">
    <reaction evidence="5">
        <text>Co-precorrin-5B + S-adenosyl-L-methionine = Co-precorrin-6A + S-adenosyl-L-homocysteine</text>
        <dbReference type="Rhea" id="RHEA:26285"/>
        <dbReference type="ChEBI" id="CHEBI:57856"/>
        <dbReference type="ChEBI" id="CHEBI:59789"/>
        <dbReference type="ChEBI" id="CHEBI:60063"/>
        <dbReference type="ChEBI" id="CHEBI:60064"/>
        <dbReference type="EC" id="2.1.1.195"/>
    </reaction>
</comment>
<dbReference type="Gene3D" id="3.30.2110.10">
    <property type="entry name" value="CbiD-like"/>
    <property type="match status" value="1"/>
</dbReference>
<evidence type="ECO:0000256" key="3">
    <source>
        <dbReference type="ARBA" id="ARBA00022679"/>
    </source>
</evidence>
<dbReference type="AlphaFoldDB" id="A0A0P6Y4H9"/>
<gene>
    <name evidence="5" type="primary">cbiD</name>
    <name evidence="7" type="ORF">SE16_08025</name>
</gene>
<comment type="caution">
    <text evidence="7">The sequence shown here is derived from an EMBL/GenBank/DDBJ whole genome shotgun (WGS) entry which is preliminary data.</text>
</comment>
<dbReference type="UniPathway" id="UPA00148">
    <property type="reaction ID" value="UER00227"/>
</dbReference>
<dbReference type="GO" id="GO:0043780">
    <property type="term" value="F:cobalt-precorrin-5B C1-methyltransferase activity"/>
    <property type="evidence" value="ECO:0007669"/>
    <property type="project" value="RHEA"/>
</dbReference>
<reference evidence="7 8" key="1">
    <citation type="submission" date="2015-07" db="EMBL/GenBank/DDBJ databases">
        <title>Whole genome sequence of Ardenticatena maritima DSM 23922.</title>
        <authorList>
            <person name="Hemp J."/>
            <person name="Ward L.M."/>
            <person name="Pace L.A."/>
            <person name="Fischer W.W."/>
        </authorList>
    </citation>
    <scope>NUCLEOTIDE SEQUENCE [LARGE SCALE GENOMIC DNA]</scope>
    <source>
        <strain evidence="7 8">110S</strain>
    </source>
</reference>
<dbReference type="NCBIfam" id="TIGR00312">
    <property type="entry name" value="cbiD"/>
    <property type="match status" value="1"/>
</dbReference>
<dbReference type="SUPFAM" id="SSF111342">
    <property type="entry name" value="CbiD-like"/>
    <property type="match status" value="1"/>
</dbReference>
<comment type="pathway">
    <text evidence="5">Cofactor biosynthesis; adenosylcobalamin biosynthesis; cob(II)yrinate a,c-diamide from sirohydrochlorin (anaerobic route): step 6/10.</text>
</comment>
<dbReference type="Pfam" id="PF01888">
    <property type="entry name" value="CbiD"/>
    <property type="match status" value="1"/>
</dbReference>
<evidence type="ECO:0000313" key="7">
    <source>
        <dbReference type="EMBL" id="KPL87583.1"/>
    </source>
</evidence>
<dbReference type="EC" id="2.1.1.195" evidence="5"/>
<comment type="similarity">
    <text evidence="5">Belongs to the CbiD family.</text>
</comment>
<dbReference type="PIRSF" id="PIRSF026782">
    <property type="entry name" value="CbiD"/>
    <property type="match status" value="1"/>
</dbReference>
<dbReference type="InterPro" id="IPR002748">
    <property type="entry name" value="CbiD"/>
</dbReference>
<dbReference type="PANTHER" id="PTHR35863:SF1">
    <property type="entry name" value="COBALT-PRECORRIN-5B C(1)-METHYLTRANSFERASE"/>
    <property type="match status" value="1"/>
</dbReference>
<dbReference type="Proteomes" id="UP000050502">
    <property type="component" value="Unassembled WGS sequence"/>
</dbReference>
<evidence type="ECO:0000256" key="2">
    <source>
        <dbReference type="ARBA" id="ARBA00022603"/>
    </source>
</evidence>
<name>A0A0P6Y4H9_9CHLR</name>
<keyword evidence="4 5" id="KW-0949">S-adenosyl-L-methionine</keyword>
<dbReference type="HAMAP" id="MF_00787">
    <property type="entry name" value="CbiD"/>
    <property type="match status" value="1"/>
</dbReference>
<dbReference type="GO" id="GO:0032259">
    <property type="term" value="P:methylation"/>
    <property type="evidence" value="ECO:0007669"/>
    <property type="project" value="UniProtKB-KW"/>
</dbReference>
<keyword evidence="2 5" id="KW-0489">Methyltransferase</keyword>
<evidence type="ECO:0000256" key="6">
    <source>
        <dbReference type="SAM" id="MobiDB-lite"/>
    </source>
</evidence>
<dbReference type="PATRIC" id="fig|872965.6.peg.1645"/>
<accession>A0A0P6Y4H9</accession>